<keyword evidence="3" id="KW-1185">Reference proteome</keyword>
<dbReference type="AlphaFoldDB" id="A0A6L6ITX7"/>
<reference evidence="2 3" key="1">
    <citation type="submission" date="2019-11" db="EMBL/GenBank/DDBJ databases">
        <authorList>
            <person name="Dong K."/>
        </authorList>
    </citation>
    <scope>NUCLEOTIDE SEQUENCE [LARGE SCALE GENOMIC DNA]</scope>
    <source>
        <strain evidence="2 3">DK608</strain>
    </source>
</reference>
<organism evidence="2 3">
    <name type="scientific">Paracoccus shanxieyensis</name>
    <dbReference type="NCBI Taxonomy" id="2675752"/>
    <lineage>
        <taxon>Bacteria</taxon>
        <taxon>Pseudomonadati</taxon>
        <taxon>Pseudomonadota</taxon>
        <taxon>Alphaproteobacteria</taxon>
        <taxon>Rhodobacterales</taxon>
        <taxon>Paracoccaceae</taxon>
        <taxon>Paracoccus</taxon>
    </lineage>
</organism>
<proteinExistence type="predicted"/>
<protein>
    <submittedName>
        <fullName evidence="2">DUF4236 domain-containing protein</fullName>
    </submittedName>
</protein>
<feature type="domain" description="DUF4236" evidence="1">
    <location>
        <begin position="3"/>
        <end position="43"/>
    </location>
</feature>
<dbReference type="Pfam" id="PF14020">
    <property type="entry name" value="DUF4236"/>
    <property type="match status" value="1"/>
</dbReference>
<name>A0A6L6ITX7_9RHOB</name>
<comment type="caution">
    <text evidence="2">The sequence shown here is derived from an EMBL/GenBank/DDBJ whole genome shotgun (WGS) entry which is preliminary data.</text>
</comment>
<accession>A0A6L6ITX7</accession>
<evidence type="ECO:0000259" key="1">
    <source>
        <dbReference type="Pfam" id="PF14020"/>
    </source>
</evidence>
<evidence type="ECO:0000313" key="2">
    <source>
        <dbReference type="EMBL" id="MTH63916.1"/>
    </source>
</evidence>
<dbReference type="InterPro" id="IPR025330">
    <property type="entry name" value="DUF4236"/>
</dbReference>
<gene>
    <name evidence="2" type="ORF">GL284_06520</name>
</gene>
<sequence length="53" mass="5777">MTLRFRQTFTLFPGVRINVGKRGISTSIGGPGASFNIGQQGIRWTCRGLVPLL</sequence>
<evidence type="ECO:0000313" key="3">
    <source>
        <dbReference type="Proteomes" id="UP000478740"/>
    </source>
</evidence>
<dbReference type="EMBL" id="WMII01000004">
    <property type="protein sequence ID" value="MTH63916.1"/>
    <property type="molecule type" value="Genomic_DNA"/>
</dbReference>
<dbReference type="RefSeq" id="WP_155043778.1">
    <property type="nucleotide sequence ID" value="NZ_WMIH01000003.1"/>
</dbReference>
<dbReference type="Proteomes" id="UP000478740">
    <property type="component" value="Unassembled WGS sequence"/>
</dbReference>